<protein>
    <submittedName>
        <fullName evidence="4">MD-2-related lipid-recognition protein-like isoform X1</fullName>
    </submittedName>
</protein>
<dbReference type="RefSeq" id="XP_026490269.2">
    <property type="nucleotide sequence ID" value="XM_026634484.2"/>
</dbReference>
<gene>
    <name evidence="4" type="primary">LOC113396514</name>
</gene>
<dbReference type="GO" id="GO:0015918">
    <property type="term" value="P:sterol transport"/>
    <property type="evidence" value="ECO:0007669"/>
    <property type="project" value="InterPro"/>
</dbReference>
<dbReference type="GeneID" id="113396514"/>
<accession>A0A8B8HZK3</accession>
<dbReference type="GO" id="GO:0005576">
    <property type="term" value="C:extracellular region"/>
    <property type="evidence" value="ECO:0007669"/>
    <property type="project" value="UniProtKB-SubCell"/>
</dbReference>
<feature type="signal peptide" evidence="1">
    <location>
        <begin position="1"/>
        <end position="20"/>
    </location>
</feature>
<evidence type="ECO:0000256" key="1">
    <source>
        <dbReference type="SAM" id="SignalP"/>
    </source>
</evidence>
<dbReference type="InterPro" id="IPR003172">
    <property type="entry name" value="ML_dom"/>
</dbReference>
<dbReference type="InterPro" id="IPR014756">
    <property type="entry name" value="Ig_E-set"/>
</dbReference>
<organism evidence="3 4">
    <name type="scientific">Vanessa tameamea</name>
    <name type="common">Kamehameha butterfly</name>
    <dbReference type="NCBI Taxonomy" id="334116"/>
    <lineage>
        <taxon>Eukaryota</taxon>
        <taxon>Metazoa</taxon>
        <taxon>Ecdysozoa</taxon>
        <taxon>Arthropoda</taxon>
        <taxon>Hexapoda</taxon>
        <taxon>Insecta</taxon>
        <taxon>Pterygota</taxon>
        <taxon>Neoptera</taxon>
        <taxon>Endopterygota</taxon>
        <taxon>Lepidoptera</taxon>
        <taxon>Glossata</taxon>
        <taxon>Ditrysia</taxon>
        <taxon>Papilionoidea</taxon>
        <taxon>Nymphalidae</taxon>
        <taxon>Nymphalinae</taxon>
        <taxon>Vanessa</taxon>
    </lineage>
</organism>
<keyword evidence="1" id="KW-0732">Signal</keyword>
<evidence type="ECO:0000313" key="4">
    <source>
        <dbReference type="RefSeq" id="XP_026490269.2"/>
    </source>
</evidence>
<dbReference type="Gene3D" id="2.60.40.770">
    <property type="match status" value="1"/>
</dbReference>
<keyword evidence="3" id="KW-1185">Reference proteome</keyword>
<evidence type="ECO:0000259" key="2">
    <source>
        <dbReference type="SMART" id="SM00737"/>
    </source>
</evidence>
<dbReference type="Proteomes" id="UP001652626">
    <property type="component" value="Chromosome 15"/>
</dbReference>
<dbReference type="SUPFAM" id="SSF81296">
    <property type="entry name" value="E set domains"/>
    <property type="match status" value="1"/>
</dbReference>
<dbReference type="GO" id="GO:0032934">
    <property type="term" value="F:sterol binding"/>
    <property type="evidence" value="ECO:0007669"/>
    <property type="project" value="InterPro"/>
</dbReference>
<dbReference type="SMART" id="SM00737">
    <property type="entry name" value="ML"/>
    <property type="match status" value="1"/>
</dbReference>
<name>A0A8B8HZK3_VANTA</name>
<feature type="domain" description="MD-2-related lipid-recognition" evidence="2">
    <location>
        <begin position="25"/>
        <end position="149"/>
    </location>
</feature>
<dbReference type="OMA" id="PCADSVD"/>
<proteinExistence type="predicted"/>
<dbReference type="AlphaFoldDB" id="A0A8B8HZK3"/>
<dbReference type="Pfam" id="PF02221">
    <property type="entry name" value="E1_DerP2_DerF2"/>
    <property type="match status" value="1"/>
</dbReference>
<sequence>MSTNIFLIFAVLSTVSVALAKVANFKKCDEGDMCDVSQVRIEPCSNPKKCLLKKGATSAISFDYTPKFSSDKVLTGLFWASDAGDVPFPDLEKANACEFTTCPLEAEKQNRLDYSLVLGKKLPNGIFEIKWKIWNEDNTTENCCFVAKIELRK</sequence>
<reference evidence="4" key="1">
    <citation type="submission" date="2025-08" db="UniProtKB">
        <authorList>
            <consortium name="RefSeq"/>
        </authorList>
    </citation>
    <scope>IDENTIFICATION</scope>
    <source>
        <tissue evidence="4">Whole body</tissue>
    </source>
</reference>
<dbReference type="OrthoDB" id="6576058at2759"/>
<evidence type="ECO:0000313" key="3">
    <source>
        <dbReference type="Proteomes" id="UP001652626"/>
    </source>
</evidence>
<feature type="chain" id="PRO_5046724815" evidence="1">
    <location>
        <begin position="21"/>
        <end position="153"/>
    </location>
</feature>